<dbReference type="RefSeq" id="WP_183638624.1">
    <property type="nucleotide sequence ID" value="NZ_BAABLE010000007.1"/>
</dbReference>
<feature type="transmembrane region" description="Helical" evidence="1">
    <location>
        <begin position="40"/>
        <end position="61"/>
    </location>
</feature>
<organism evidence="2 3">
    <name type="scientific">Niveibacterium umoris</name>
    <dbReference type="NCBI Taxonomy" id="1193620"/>
    <lineage>
        <taxon>Bacteria</taxon>
        <taxon>Pseudomonadati</taxon>
        <taxon>Pseudomonadota</taxon>
        <taxon>Betaproteobacteria</taxon>
        <taxon>Rhodocyclales</taxon>
        <taxon>Rhodocyclaceae</taxon>
        <taxon>Niveibacterium</taxon>
    </lineage>
</organism>
<name>A0A840BUB4_9RHOO</name>
<keyword evidence="1" id="KW-0472">Membrane</keyword>
<feature type="transmembrane region" description="Helical" evidence="1">
    <location>
        <begin position="73"/>
        <end position="93"/>
    </location>
</feature>
<accession>A0A840BUB4</accession>
<evidence type="ECO:0000313" key="3">
    <source>
        <dbReference type="Proteomes" id="UP000561045"/>
    </source>
</evidence>
<keyword evidence="1" id="KW-0812">Transmembrane</keyword>
<feature type="transmembrane region" description="Helical" evidence="1">
    <location>
        <begin position="99"/>
        <end position="121"/>
    </location>
</feature>
<evidence type="ECO:0000256" key="1">
    <source>
        <dbReference type="SAM" id="Phobius"/>
    </source>
</evidence>
<comment type="caution">
    <text evidence="2">The sequence shown here is derived from an EMBL/GenBank/DDBJ whole genome shotgun (WGS) entry which is preliminary data.</text>
</comment>
<dbReference type="EMBL" id="JACIET010000012">
    <property type="protein sequence ID" value="MBB4014979.1"/>
    <property type="molecule type" value="Genomic_DNA"/>
</dbReference>
<evidence type="ECO:0000313" key="2">
    <source>
        <dbReference type="EMBL" id="MBB4014979.1"/>
    </source>
</evidence>
<sequence length="130" mass="14763">MRRNQIIGVSAAYSVAAIAAMTFRREVFDYETLSRQVTFWHALAASVPYVLIDLALLIACLRTWNYSNSWRRALVALLVFVIYLVFSAVTMLHAPSWHIFHVLILLAVCVFLAGLFLSSLLESQRERESA</sequence>
<keyword evidence="1" id="KW-1133">Transmembrane helix</keyword>
<dbReference type="Proteomes" id="UP000561045">
    <property type="component" value="Unassembled WGS sequence"/>
</dbReference>
<keyword evidence="3" id="KW-1185">Reference proteome</keyword>
<gene>
    <name evidence="2" type="ORF">GGR36_004347</name>
</gene>
<protein>
    <submittedName>
        <fullName evidence="2">Ca2+/Na+ antiporter</fullName>
    </submittedName>
</protein>
<proteinExistence type="predicted"/>
<reference evidence="2 3" key="1">
    <citation type="submission" date="2020-08" db="EMBL/GenBank/DDBJ databases">
        <title>Genomic Encyclopedia of Type Strains, Phase IV (KMG-IV): sequencing the most valuable type-strain genomes for metagenomic binning, comparative biology and taxonomic classification.</title>
        <authorList>
            <person name="Goeker M."/>
        </authorList>
    </citation>
    <scope>NUCLEOTIDE SEQUENCE [LARGE SCALE GENOMIC DNA]</scope>
    <source>
        <strain evidence="2 3">DSM 106739</strain>
    </source>
</reference>
<dbReference type="AlphaFoldDB" id="A0A840BUB4"/>